<evidence type="ECO:0000313" key="4">
    <source>
        <dbReference type="EMBL" id="MBY25060.1"/>
    </source>
</evidence>
<dbReference type="AlphaFoldDB" id="A0A2S2P6K8"/>
<proteinExistence type="predicted"/>
<evidence type="ECO:0000256" key="1">
    <source>
        <dbReference type="ARBA" id="ARBA00023319"/>
    </source>
</evidence>
<gene>
    <name evidence="4" type="primary">HMCN1_6</name>
    <name evidence="4" type="ORF">g.16141</name>
</gene>
<dbReference type="GO" id="GO:0007156">
    <property type="term" value="P:homophilic cell adhesion via plasma membrane adhesion molecules"/>
    <property type="evidence" value="ECO:0007669"/>
    <property type="project" value="TreeGrafter"/>
</dbReference>
<keyword evidence="2" id="KW-0732">Signal</keyword>
<dbReference type="InterPro" id="IPR003599">
    <property type="entry name" value="Ig_sub"/>
</dbReference>
<dbReference type="InterPro" id="IPR013783">
    <property type="entry name" value="Ig-like_fold"/>
</dbReference>
<dbReference type="GO" id="GO:0005886">
    <property type="term" value="C:plasma membrane"/>
    <property type="evidence" value="ECO:0007669"/>
    <property type="project" value="TreeGrafter"/>
</dbReference>
<accession>A0A2S2P6K8</accession>
<dbReference type="SMART" id="SM00409">
    <property type="entry name" value="IG"/>
    <property type="match status" value="2"/>
</dbReference>
<feature type="signal peptide" evidence="2">
    <location>
        <begin position="1"/>
        <end position="31"/>
    </location>
</feature>
<dbReference type="InterPro" id="IPR013098">
    <property type="entry name" value="Ig_I-set"/>
</dbReference>
<feature type="chain" id="PRO_5015727558" evidence="2">
    <location>
        <begin position="32"/>
        <end position="312"/>
    </location>
</feature>
<dbReference type="GO" id="GO:0030424">
    <property type="term" value="C:axon"/>
    <property type="evidence" value="ECO:0007669"/>
    <property type="project" value="TreeGrafter"/>
</dbReference>
<dbReference type="GO" id="GO:0070593">
    <property type="term" value="P:dendrite self-avoidance"/>
    <property type="evidence" value="ECO:0007669"/>
    <property type="project" value="TreeGrafter"/>
</dbReference>
<keyword evidence="1" id="KW-0393">Immunoglobulin domain</keyword>
<dbReference type="SUPFAM" id="SSF48726">
    <property type="entry name" value="Immunoglobulin"/>
    <property type="match status" value="2"/>
</dbReference>
<reference evidence="4" key="1">
    <citation type="submission" date="2018-04" db="EMBL/GenBank/DDBJ databases">
        <title>Transcriptome of Schizaphis graminum biotype I.</title>
        <authorList>
            <person name="Scully E.D."/>
            <person name="Geib S.M."/>
            <person name="Palmer N.A."/>
            <person name="Koch K."/>
            <person name="Bradshaw J."/>
            <person name="Heng-Moss T."/>
            <person name="Sarath G."/>
        </authorList>
    </citation>
    <scope>NUCLEOTIDE SEQUENCE</scope>
</reference>
<name>A0A2S2P6K8_SCHGA</name>
<dbReference type="GO" id="GO:0098632">
    <property type="term" value="F:cell-cell adhesion mediator activity"/>
    <property type="evidence" value="ECO:0007669"/>
    <property type="project" value="TreeGrafter"/>
</dbReference>
<evidence type="ECO:0000259" key="3">
    <source>
        <dbReference type="PROSITE" id="PS50835"/>
    </source>
</evidence>
<protein>
    <submittedName>
        <fullName evidence="4">Hemicentin-1</fullName>
    </submittedName>
</protein>
<dbReference type="GO" id="GO:0007411">
    <property type="term" value="P:axon guidance"/>
    <property type="evidence" value="ECO:0007669"/>
    <property type="project" value="TreeGrafter"/>
</dbReference>
<organism evidence="4">
    <name type="scientific">Schizaphis graminum</name>
    <name type="common">Green bug aphid</name>
    <dbReference type="NCBI Taxonomy" id="13262"/>
    <lineage>
        <taxon>Eukaryota</taxon>
        <taxon>Metazoa</taxon>
        <taxon>Ecdysozoa</taxon>
        <taxon>Arthropoda</taxon>
        <taxon>Hexapoda</taxon>
        <taxon>Insecta</taxon>
        <taxon>Pterygota</taxon>
        <taxon>Neoptera</taxon>
        <taxon>Paraneoptera</taxon>
        <taxon>Hemiptera</taxon>
        <taxon>Sternorrhyncha</taxon>
        <taxon>Aphidomorpha</taxon>
        <taxon>Aphidoidea</taxon>
        <taxon>Aphididae</taxon>
        <taxon>Aphidini</taxon>
        <taxon>Schizaphis</taxon>
    </lineage>
</organism>
<dbReference type="InterPro" id="IPR003598">
    <property type="entry name" value="Ig_sub2"/>
</dbReference>
<dbReference type="InterPro" id="IPR036179">
    <property type="entry name" value="Ig-like_dom_sf"/>
</dbReference>
<dbReference type="PANTHER" id="PTHR10075">
    <property type="entry name" value="BASIGIN RELATED"/>
    <property type="match status" value="1"/>
</dbReference>
<dbReference type="CDD" id="cd00096">
    <property type="entry name" value="Ig"/>
    <property type="match status" value="1"/>
</dbReference>
<dbReference type="Pfam" id="PF07679">
    <property type="entry name" value="I-set"/>
    <property type="match status" value="1"/>
</dbReference>
<dbReference type="SMART" id="SM00408">
    <property type="entry name" value="IGc2"/>
    <property type="match status" value="2"/>
</dbReference>
<sequence length="312" mass="36839">MIYHLILMRKIPMNVFILFLLVAKFYHQADSKYIILEDEEDVIISVYVKNSYDLNVKCDYSGDFKTNSFEWKKIYNNNKWMNQKEKQLNVISRSQWLKFEKVSYLDSGQYSCSIKSTNRTGTFFEKRGFVLDTLFTVDKNSKVKFLKNFTENVPLLVNRTLHLSCPFRSSSDTEFSWYKDGNLLVKRKAILDSIDFIDNYYTSKSVRLSDAGNYKCVVKNSEGSIKFKFNVGVYEDMDKLPPSLDYPQDLLSKTGVTVQFNCNAFDYILKWQISWYYSNDTNPMDMDIKSVDFSKFKKLEDNTDVRFLILYY</sequence>
<dbReference type="PANTHER" id="PTHR10075:SF100">
    <property type="entry name" value="FASCICLIN-2"/>
    <property type="match status" value="1"/>
</dbReference>
<dbReference type="EMBL" id="GGMR01012441">
    <property type="protein sequence ID" value="MBY25060.1"/>
    <property type="molecule type" value="Transcribed_RNA"/>
</dbReference>
<dbReference type="Gene3D" id="2.60.40.10">
    <property type="entry name" value="Immunoglobulins"/>
    <property type="match status" value="2"/>
</dbReference>
<feature type="domain" description="Ig-like" evidence="3">
    <location>
        <begin position="40"/>
        <end position="122"/>
    </location>
</feature>
<dbReference type="PROSITE" id="PS50835">
    <property type="entry name" value="IG_LIKE"/>
    <property type="match status" value="2"/>
</dbReference>
<dbReference type="InterPro" id="IPR007110">
    <property type="entry name" value="Ig-like_dom"/>
</dbReference>
<evidence type="ECO:0000256" key="2">
    <source>
        <dbReference type="SAM" id="SignalP"/>
    </source>
</evidence>
<feature type="domain" description="Ig-like" evidence="3">
    <location>
        <begin position="163"/>
        <end position="232"/>
    </location>
</feature>